<proteinExistence type="predicted"/>
<dbReference type="HOGENOM" id="CLU_2159368_0_0_1"/>
<dbReference type="Proteomes" id="UP000054166">
    <property type="component" value="Unassembled WGS sequence"/>
</dbReference>
<name>A0A0C3FBJ0_PILCF</name>
<evidence type="ECO:0000313" key="1">
    <source>
        <dbReference type="EMBL" id="KIM77219.1"/>
    </source>
</evidence>
<reference evidence="1 2" key="1">
    <citation type="submission" date="2014-04" db="EMBL/GenBank/DDBJ databases">
        <authorList>
            <consortium name="DOE Joint Genome Institute"/>
            <person name="Kuo A."/>
            <person name="Tarkka M."/>
            <person name="Buscot F."/>
            <person name="Kohler A."/>
            <person name="Nagy L.G."/>
            <person name="Floudas D."/>
            <person name="Copeland A."/>
            <person name="Barry K.W."/>
            <person name="Cichocki N."/>
            <person name="Veneault-Fourrey C."/>
            <person name="LaButti K."/>
            <person name="Lindquist E.A."/>
            <person name="Lipzen A."/>
            <person name="Lundell T."/>
            <person name="Morin E."/>
            <person name="Murat C."/>
            <person name="Sun H."/>
            <person name="Tunlid A."/>
            <person name="Henrissat B."/>
            <person name="Grigoriev I.V."/>
            <person name="Hibbett D.S."/>
            <person name="Martin F."/>
            <person name="Nordberg H.P."/>
            <person name="Cantor M.N."/>
            <person name="Hua S.X."/>
        </authorList>
    </citation>
    <scope>NUCLEOTIDE SEQUENCE [LARGE SCALE GENOMIC DNA]</scope>
    <source>
        <strain evidence="1 2">F 1598</strain>
    </source>
</reference>
<organism evidence="1 2">
    <name type="scientific">Piloderma croceum (strain F 1598)</name>
    <dbReference type="NCBI Taxonomy" id="765440"/>
    <lineage>
        <taxon>Eukaryota</taxon>
        <taxon>Fungi</taxon>
        <taxon>Dikarya</taxon>
        <taxon>Basidiomycota</taxon>
        <taxon>Agaricomycotina</taxon>
        <taxon>Agaricomycetes</taxon>
        <taxon>Agaricomycetidae</taxon>
        <taxon>Atheliales</taxon>
        <taxon>Atheliaceae</taxon>
        <taxon>Piloderma</taxon>
    </lineage>
</organism>
<protein>
    <submittedName>
        <fullName evidence="1">Uncharacterized protein</fullName>
    </submittedName>
</protein>
<sequence>MDYVGKWSSLLFRIPSPPLQTNVPLATAVPQTNLPSGTAHVNLSIRISVTILTRVNSIDHHCHFSVLLHIRKRHIQSDHNDSRACTNFLPCFHNTPLDPLPPPVLNSILKH</sequence>
<keyword evidence="2" id="KW-1185">Reference proteome</keyword>
<dbReference type="AlphaFoldDB" id="A0A0C3FBJ0"/>
<gene>
    <name evidence="1" type="ORF">PILCRDRAFT_825566</name>
</gene>
<dbReference type="EMBL" id="KN833027">
    <property type="protein sequence ID" value="KIM77219.1"/>
    <property type="molecule type" value="Genomic_DNA"/>
</dbReference>
<dbReference type="InParanoid" id="A0A0C3FBJ0"/>
<evidence type="ECO:0000313" key="2">
    <source>
        <dbReference type="Proteomes" id="UP000054166"/>
    </source>
</evidence>
<reference evidence="2" key="2">
    <citation type="submission" date="2015-01" db="EMBL/GenBank/DDBJ databases">
        <title>Evolutionary Origins and Diversification of the Mycorrhizal Mutualists.</title>
        <authorList>
            <consortium name="DOE Joint Genome Institute"/>
            <consortium name="Mycorrhizal Genomics Consortium"/>
            <person name="Kohler A."/>
            <person name="Kuo A."/>
            <person name="Nagy L.G."/>
            <person name="Floudas D."/>
            <person name="Copeland A."/>
            <person name="Barry K.W."/>
            <person name="Cichocki N."/>
            <person name="Veneault-Fourrey C."/>
            <person name="LaButti K."/>
            <person name="Lindquist E.A."/>
            <person name="Lipzen A."/>
            <person name="Lundell T."/>
            <person name="Morin E."/>
            <person name="Murat C."/>
            <person name="Riley R."/>
            <person name="Ohm R."/>
            <person name="Sun H."/>
            <person name="Tunlid A."/>
            <person name="Henrissat B."/>
            <person name="Grigoriev I.V."/>
            <person name="Hibbett D.S."/>
            <person name="Martin F."/>
        </authorList>
    </citation>
    <scope>NUCLEOTIDE SEQUENCE [LARGE SCALE GENOMIC DNA]</scope>
    <source>
        <strain evidence="2">F 1598</strain>
    </source>
</reference>
<accession>A0A0C3FBJ0</accession>